<dbReference type="GO" id="GO:0016020">
    <property type="term" value="C:membrane"/>
    <property type="evidence" value="ECO:0007669"/>
    <property type="project" value="UniProtKB-SubCell"/>
</dbReference>
<feature type="compositionally biased region" description="Acidic residues" evidence="5">
    <location>
        <begin position="478"/>
        <end position="504"/>
    </location>
</feature>
<comment type="subcellular location">
    <subcellularLocation>
        <location evidence="1">Membrane</location>
        <topology evidence="1">Multi-pass membrane protein</topology>
    </subcellularLocation>
</comment>
<feature type="region of interest" description="Disordered" evidence="5">
    <location>
        <begin position="473"/>
        <end position="509"/>
    </location>
</feature>
<dbReference type="InterPro" id="IPR036259">
    <property type="entry name" value="MFS_trans_sf"/>
</dbReference>
<evidence type="ECO:0000256" key="5">
    <source>
        <dbReference type="SAM" id="MobiDB-lite"/>
    </source>
</evidence>
<gene>
    <name evidence="8" type="ORF">QR680_003309</name>
</gene>
<dbReference type="InterPro" id="IPR005829">
    <property type="entry name" value="Sugar_transporter_CS"/>
</dbReference>
<reference evidence="8" key="1">
    <citation type="submission" date="2023-06" db="EMBL/GenBank/DDBJ databases">
        <title>Genomic analysis of the entomopathogenic nematode Steinernema hermaphroditum.</title>
        <authorList>
            <person name="Schwarz E.M."/>
            <person name="Heppert J.K."/>
            <person name="Baniya A."/>
            <person name="Schwartz H.T."/>
            <person name="Tan C.-H."/>
            <person name="Antoshechkin I."/>
            <person name="Sternberg P.W."/>
            <person name="Goodrich-Blair H."/>
            <person name="Dillman A.R."/>
        </authorList>
    </citation>
    <scope>NUCLEOTIDE SEQUENCE</scope>
    <source>
        <strain evidence="8">PS9179</strain>
        <tissue evidence="8">Whole animal</tissue>
    </source>
</reference>
<feature type="transmembrane region" description="Helical" evidence="6">
    <location>
        <begin position="151"/>
        <end position="174"/>
    </location>
</feature>
<feature type="transmembrane region" description="Helical" evidence="6">
    <location>
        <begin position="304"/>
        <end position="325"/>
    </location>
</feature>
<keyword evidence="9" id="KW-1185">Reference proteome</keyword>
<feature type="transmembrane region" description="Helical" evidence="6">
    <location>
        <begin position="337"/>
        <end position="354"/>
    </location>
</feature>
<dbReference type="PROSITE" id="PS50850">
    <property type="entry name" value="MFS"/>
    <property type="match status" value="1"/>
</dbReference>
<dbReference type="Gene3D" id="1.20.1250.20">
    <property type="entry name" value="MFS general substrate transporter like domains"/>
    <property type="match status" value="1"/>
</dbReference>
<organism evidence="8 9">
    <name type="scientific">Steinernema hermaphroditum</name>
    <dbReference type="NCBI Taxonomy" id="289476"/>
    <lineage>
        <taxon>Eukaryota</taxon>
        <taxon>Metazoa</taxon>
        <taxon>Ecdysozoa</taxon>
        <taxon>Nematoda</taxon>
        <taxon>Chromadorea</taxon>
        <taxon>Rhabditida</taxon>
        <taxon>Tylenchina</taxon>
        <taxon>Panagrolaimomorpha</taxon>
        <taxon>Strongyloidoidea</taxon>
        <taxon>Steinernematidae</taxon>
        <taxon>Steinernema</taxon>
    </lineage>
</organism>
<feature type="transmembrane region" description="Helical" evidence="6">
    <location>
        <begin position="36"/>
        <end position="62"/>
    </location>
</feature>
<keyword evidence="3 6" id="KW-1133">Transmembrane helix</keyword>
<dbReference type="PROSITE" id="PS00216">
    <property type="entry name" value="SUGAR_TRANSPORT_1"/>
    <property type="match status" value="1"/>
</dbReference>
<evidence type="ECO:0000256" key="6">
    <source>
        <dbReference type="SAM" id="Phobius"/>
    </source>
</evidence>
<name>A0AA39H8T7_9BILA</name>
<feature type="transmembrane region" description="Helical" evidence="6">
    <location>
        <begin position="186"/>
        <end position="207"/>
    </location>
</feature>
<evidence type="ECO:0000259" key="7">
    <source>
        <dbReference type="PROSITE" id="PS50850"/>
    </source>
</evidence>
<dbReference type="Pfam" id="PF00083">
    <property type="entry name" value="Sugar_tr"/>
    <property type="match status" value="1"/>
</dbReference>
<evidence type="ECO:0000313" key="9">
    <source>
        <dbReference type="Proteomes" id="UP001175271"/>
    </source>
</evidence>
<dbReference type="GO" id="GO:0022857">
    <property type="term" value="F:transmembrane transporter activity"/>
    <property type="evidence" value="ECO:0007669"/>
    <property type="project" value="InterPro"/>
</dbReference>
<sequence>MSGRVVPSDDEEGTTTSFEITTPEDVLQALGKWNPFLIYITISMALIWGLTAMPIMVSAFIIDGVKCSTNDTSCMDEKERMVDVKDEFHVLEENFFSPEWVSSSFFVGNMIGGTLLSYMADRIGRRLIVMPSLFFLGIFGVLAAFATNFPLLLLCRFCQGFFFTSSSMVNWVLACESISIRAHAHASMLFGLCWVVGYCIVAPIAFLFANWRWIMFCSSVPSVVFACIFWFTIPESLLFLIEKRRRTEVEKWVRRAERPSRPVVLDVDKVLSHRGDDTDARLDDSVDSTSHDQLIPFFANNSIYVLYLMIACYMWITDFLVYNGMSLFSTTLVGNPYMNYILSGLVELPAYLITPELLNRFGRRNTVIISHLFTGLCLTSLYFVPQDDSSMPPILSRANRGRESSQKRLKDDAEPGPSSVETKLKPELQDGYFLEVRSINQHITFDRTMQDIVYKLVPGLQSEEIRLRREFASSLESSVDDEQEQEEKVEEEEEEDIAEPEEDLPGPSSRIMRSIKQEIEEEVEELPPEEVPEVAEESFQVEEDGENRCCLDDLNTAHHRGDDSMAVVLQAGENFKENVDRPVVWLSGLATINTIKRYLAMVLHEDVSKYNDFDVFCNNELMGRDFSMKFIRLTRWRNKADDPLVLIYKSHMEF</sequence>
<feature type="region of interest" description="Disordered" evidence="5">
    <location>
        <begin position="394"/>
        <end position="424"/>
    </location>
</feature>
<dbReference type="AlphaFoldDB" id="A0AA39H8T7"/>
<protein>
    <recommendedName>
        <fullName evidence="7">Major facilitator superfamily (MFS) profile domain-containing protein</fullName>
    </recommendedName>
</protein>
<dbReference type="Gene3D" id="3.10.20.90">
    <property type="entry name" value="Phosphatidylinositol 3-kinase Catalytic Subunit, Chain A, domain 1"/>
    <property type="match status" value="1"/>
</dbReference>
<feature type="transmembrane region" description="Helical" evidence="6">
    <location>
        <begin position="213"/>
        <end position="241"/>
    </location>
</feature>
<accession>A0AA39H8T7</accession>
<evidence type="ECO:0000313" key="8">
    <source>
        <dbReference type="EMBL" id="KAK0400002.1"/>
    </source>
</evidence>
<dbReference type="PANTHER" id="PTHR24064">
    <property type="entry name" value="SOLUTE CARRIER FAMILY 22 MEMBER"/>
    <property type="match status" value="1"/>
</dbReference>
<feature type="transmembrane region" description="Helical" evidence="6">
    <location>
        <begin position="366"/>
        <end position="384"/>
    </location>
</feature>
<feature type="domain" description="Major facilitator superfamily (MFS) profile" evidence="7">
    <location>
        <begin position="37"/>
        <end position="654"/>
    </location>
</feature>
<dbReference type="Proteomes" id="UP001175271">
    <property type="component" value="Unassembled WGS sequence"/>
</dbReference>
<proteinExistence type="predicted"/>
<dbReference type="InterPro" id="IPR005828">
    <property type="entry name" value="MFS_sugar_transport-like"/>
</dbReference>
<dbReference type="InterPro" id="IPR020846">
    <property type="entry name" value="MFS_dom"/>
</dbReference>
<keyword evidence="2 6" id="KW-0812">Transmembrane</keyword>
<feature type="transmembrane region" description="Helical" evidence="6">
    <location>
        <begin position="127"/>
        <end position="145"/>
    </location>
</feature>
<comment type="caution">
    <text evidence="8">The sequence shown here is derived from an EMBL/GenBank/DDBJ whole genome shotgun (WGS) entry which is preliminary data.</text>
</comment>
<feature type="compositionally biased region" description="Basic and acidic residues" evidence="5">
    <location>
        <begin position="400"/>
        <end position="413"/>
    </location>
</feature>
<evidence type="ECO:0000256" key="3">
    <source>
        <dbReference type="ARBA" id="ARBA00022989"/>
    </source>
</evidence>
<dbReference type="SUPFAM" id="SSF103473">
    <property type="entry name" value="MFS general substrate transporter"/>
    <property type="match status" value="1"/>
</dbReference>
<dbReference type="EMBL" id="JAUCMV010000005">
    <property type="protein sequence ID" value="KAK0400002.1"/>
    <property type="molecule type" value="Genomic_DNA"/>
</dbReference>
<evidence type="ECO:0000256" key="2">
    <source>
        <dbReference type="ARBA" id="ARBA00022692"/>
    </source>
</evidence>
<keyword evidence="4 6" id="KW-0472">Membrane</keyword>
<evidence type="ECO:0000256" key="1">
    <source>
        <dbReference type="ARBA" id="ARBA00004141"/>
    </source>
</evidence>
<evidence type="ECO:0000256" key="4">
    <source>
        <dbReference type="ARBA" id="ARBA00023136"/>
    </source>
</evidence>